<reference evidence="4 5" key="1">
    <citation type="submission" date="2016-10" db="EMBL/GenBank/DDBJ databases">
        <authorList>
            <person name="de Groot N.N."/>
        </authorList>
    </citation>
    <scope>NUCLEOTIDE SEQUENCE [LARGE SCALE GENOMIC DNA]</scope>
    <source>
        <strain evidence="4 5">DSM 44637</strain>
    </source>
</reference>
<dbReference type="EMBL" id="JAAGNC010000078">
    <property type="protein sequence ID" value="NEC56757.1"/>
    <property type="molecule type" value="Genomic_DNA"/>
</dbReference>
<dbReference type="Pfam" id="PF13676">
    <property type="entry name" value="TIR_2"/>
    <property type="match status" value="1"/>
</dbReference>
<evidence type="ECO:0000313" key="5">
    <source>
        <dbReference type="Proteomes" id="UP000199137"/>
    </source>
</evidence>
<dbReference type="InterPro" id="IPR000157">
    <property type="entry name" value="TIR_dom"/>
</dbReference>
<feature type="compositionally biased region" description="Polar residues" evidence="1">
    <location>
        <begin position="213"/>
        <end position="226"/>
    </location>
</feature>
<protein>
    <submittedName>
        <fullName evidence="4">TIR domain-containing protein</fullName>
    </submittedName>
</protein>
<feature type="region of interest" description="Disordered" evidence="1">
    <location>
        <begin position="213"/>
        <end position="242"/>
    </location>
</feature>
<dbReference type="Proteomes" id="UP000199137">
    <property type="component" value="Unassembled WGS sequence"/>
</dbReference>
<sequence>MPKVFLNYRTGDGEQLATIIDQDLRRRFGDEHIFKDHRSIQAGAVFQKALENGVWGSKVLLCVIGPTWLTAADGTGRRKIDNPEDWIHRELVMAFDHGVRVIPVVDERAKSPLPVKELPQRLKRLADLQYQVYHHRDPDTLLNRIAQDVLDFVPELKDLTEPAKQTGESATRNEVHGGGVGGVWRDPSIGTIISGPGNQYNGDVVGGSQFNGPTHAGTGTFNNARTINVREDDGSAEGEGRR</sequence>
<reference evidence="3 6" key="2">
    <citation type="submission" date="2020-01" db="EMBL/GenBank/DDBJ databases">
        <title>Insect and environment-associated Actinomycetes.</title>
        <authorList>
            <person name="Currrie C."/>
            <person name="Chevrette M."/>
            <person name="Carlson C."/>
            <person name="Stubbendieck R."/>
            <person name="Wendt-Pienkowski E."/>
        </authorList>
    </citation>
    <scope>NUCLEOTIDE SEQUENCE [LARGE SCALE GENOMIC DNA]</scope>
    <source>
        <strain evidence="3 6">SID8386</strain>
    </source>
</reference>
<dbReference type="Gene3D" id="3.40.50.10140">
    <property type="entry name" value="Toll/interleukin-1 receptor homology (TIR) domain"/>
    <property type="match status" value="1"/>
</dbReference>
<organism evidence="4 5">
    <name type="scientific">Amycolatopsis rubida</name>
    <dbReference type="NCBI Taxonomy" id="112413"/>
    <lineage>
        <taxon>Bacteria</taxon>
        <taxon>Bacillati</taxon>
        <taxon>Actinomycetota</taxon>
        <taxon>Actinomycetes</taxon>
        <taxon>Pseudonocardiales</taxon>
        <taxon>Pseudonocardiaceae</taxon>
        <taxon>Amycolatopsis</taxon>
    </lineage>
</organism>
<dbReference type="AlphaFoldDB" id="A0A1I6AXU9"/>
<evidence type="ECO:0000313" key="6">
    <source>
        <dbReference type="Proteomes" id="UP000470404"/>
    </source>
</evidence>
<dbReference type="STRING" id="112413.SAMN05421854_12193"/>
<dbReference type="GO" id="GO:0007165">
    <property type="term" value="P:signal transduction"/>
    <property type="evidence" value="ECO:0007669"/>
    <property type="project" value="InterPro"/>
</dbReference>
<proteinExistence type="predicted"/>
<keyword evidence="6" id="KW-1185">Reference proteome</keyword>
<accession>A0A1I6AXU9</accession>
<evidence type="ECO:0000259" key="2">
    <source>
        <dbReference type="PROSITE" id="PS50104"/>
    </source>
</evidence>
<dbReference type="OrthoDB" id="4547231at2"/>
<feature type="compositionally biased region" description="Basic and acidic residues" evidence="1">
    <location>
        <begin position="228"/>
        <end position="242"/>
    </location>
</feature>
<evidence type="ECO:0000313" key="3">
    <source>
        <dbReference type="EMBL" id="NEC56757.1"/>
    </source>
</evidence>
<evidence type="ECO:0000313" key="4">
    <source>
        <dbReference type="EMBL" id="SFQ73337.1"/>
    </source>
</evidence>
<dbReference type="EMBL" id="FOWC01000021">
    <property type="protein sequence ID" value="SFQ73337.1"/>
    <property type="molecule type" value="Genomic_DNA"/>
</dbReference>
<gene>
    <name evidence="3" type="ORF">G3I59_14500</name>
    <name evidence="4" type="ORF">SAMN05421854_12193</name>
</gene>
<feature type="domain" description="TIR" evidence="2">
    <location>
        <begin position="1"/>
        <end position="153"/>
    </location>
</feature>
<name>A0A1I6AXU9_9PSEU</name>
<evidence type="ECO:0000256" key="1">
    <source>
        <dbReference type="SAM" id="MobiDB-lite"/>
    </source>
</evidence>
<dbReference type="PROSITE" id="PS50104">
    <property type="entry name" value="TIR"/>
    <property type="match status" value="1"/>
</dbReference>
<dbReference type="InterPro" id="IPR035897">
    <property type="entry name" value="Toll_tir_struct_dom_sf"/>
</dbReference>
<dbReference type="Proteomes" id="UP000470404">
    <property type="component" value="Unassembled WGS sequence"/>
</dbReference>
<dbReference type="SUPFAM" id="SSF52200">
    <property type="entry name" value="Toll/Interleukin receptor TIR domain"/>
    <property type="match status" value="1"/>
</dbReference>
<dbReference type="RefSeq" id="WP_093576969.1">
    <property type="nucleotide sequence ID" value="NZ_FOWC01000021.1"/>
</dbReference>